<dbReference type="GO" id="GO:0035275">
    <property type="term" value="F:dibutyl phthalate binding"/>
    <property type="evidence" value="ECO:0007669"/>
    <property type="project" value="TreeGrafter"/>
</dbReference>
<dbReference type="GO" id="GO:0042048">
    <property type="term" value="P:olfactory behavior"/>
    <property type="evidence" value="ECO:0007669"/>
    <property type="project" value="TreeGrafter"/>
</dbReference>
<evidence type="ECO:0000313" key="5">
    <source>
        <dbReference type="EMBL" id="QGW50327.1"/>
    </source>
</evidence>
<dbReference type="SMART" id="SM00708">
    <property type="entry name" value="PhBP"/>
    <property type="match status" value="1"/>
</dbReference>
<comment type="subcellular location">
    <subcellularLocation>
        <location evidence="1">Secreted</location>
    </subcellularLocation>
</comment>
<sequence>MKSLVQIAPFVLILLSFETVNAKMTMDQIKNTLKPFKTSCLKKTGVDIDLVDGTKSGHFPEERSLMCFTKCVMQMMKVAKNGEILINAMMQQVDLMMPDEYVDEMKSIITNCGPEANTKDDGCESAFTFAKCFYQSNSDIYFFP</sequence>
<dbReference type="PANTHER" id="PTHR21364">
    <property type="entry name" value="GENERAL ODORANT-BINDING PROTEIN 19A"/>
    <property type="match status" value="1"/>
</dbReference>
<dbReference type="PANTHER" id="PTHR21364:SF2">
    <property type="entry name" value="GENERAL ODORANT-BINDING PROTEIN 19A"/>
    <property type="match status" value="1"/>
</dbReference>
<dbReference type="SMR" id="A0A6B9CII6"/>
<dbReference type="CDD" id="cd23992">
    <property type="entry name" value="PBP_GOBP"/>
    <property type="match status" value="1"/>
</dbReference>
<dbReference type="InterPro" id="IPR006170">
    <property type="entry name" value="PBP/GOBP"/>
</dbReference>
<dbReference type="SUPFAM" id="SSF47565">
    <property type="entry name" value="Insect pheromone/odorant-binding proteins"/>
    <property type="match status" value="1"/>
</dbReference>
<dbReference type="InterPro" id="IPR036728">
    <property type="entry name" value="PBP_GOBP_sf"/>
</dbReference>
<dbReference type="GO" id="GO:0007608">
    <property type="term" value="P:sensory perception of smell"/>
    <property type="evidence" value="ECO:0007669"/>
    <property type="project" value="TreeGrafter"/>
</dbReference>
<dbReference type="EMBL" id="MN616835">
    <property type="protein sequence ID" value="QGW50327.1"/>
    <property type="molecule type" value="mRNA"/>
</dbReference>
<evidence type="ECO:0000256" key="2">
    <source>
        <dbReference type="ARBA" id="ARBA00008098"/>
    </source>
</evidence>
<feature type="chain" id="PRO_5025384287" evidence="4">
    <location>
        <begin position="23"/>
        <end position="144"/>
    </location>
</feature>
<evidence type="ECO:0000256" key="4">
    <source>
        <dbReference type="SAM" id="SignalP"/>
    </source>
</evidence>
<dbReference type="AlphaFoldDB" id="A0A6B9CII6"/>
<protein>
    <submittedName>
        <fullName evidence="5">Odorant-binding protein 32</fullName>
    </submittedName>
</protein>
<comment type="similarity">
    <text evidence="2">Belongs to the PBP/GOBP family.</text>
</comment>
<dbReference type="GO" id="GO:0005549">
    <property type="term" value="F:odorant binding"/>
    <property type="evidence" value="ECO:0007669"/>
    <property type="project" value="InterPro"/>
</dbReference>
<dbReference type="Pfam" id="PF01395">
    <property type="entry name" value="PBP_GOBP"/>
    <property type="match status" value="1"/>
</dbReference>
<dbReference type="Gene3D" id="1.10.238.20">
    <property type="entry name" value="Pheromone/general odorant binding protein domain"/>
    <property type="match status" value="1"/>
</dbReference>
<dbReference type="GO" id="GO:0005576">
    <property type="term" value="C:extracellular region"/>
    <property type="evidence" value="ECO:0007669"/>
    <property type="project" value="UniProtKB-SubCell"/>
</dbReference>
<reference evidence="5" key="1">
    <citation type="journal article" date="2019" name="Sci. Rep.">
        <title>Full-Length Transcriptome Survey and Expression Analysis of Parasitoid Wasp Chouioia cunea upon Exposure to 1-Dodecene.</title>
        <authorList>
            <person name="Pan L."/>
            <person name="Guo M."/>
            <person name="Jin X."/>
            <person name="Sun Z."/>
            <person name="Jiang H."/>
            <person name="Han J."/>
            <person name="Wang Y."/>
            <person name="Yan C."/>
            <person name="Li M."/>
        </authorList>
    </citation>
    <scope>NUCLEOTIDE SEQUENCE</scope>
</reference>
<name>A0A6B9CII6_9HYME</name>
<keyword evidence="3" id="KW-0964">Secreted</keyword>
<dbReference type="FunFam" id="1.10.238.20:FF:000001">
    <property type="entry name" value="General odorant-binding protein lush"/>
    <property type="match status" value="1"/>
</dbReference>
<accession>A0A6B9CII6</accession>
<evidence type="ECO:0000256" key="3">
    <source>
        <dbReference type="ARBA" id="ARBA00022525"/>
    </source>
</evidence>
<keyword evidence="4" id="KW-0732">Signal</keyword>
<evidence type="ECO:0000256" key="1">
    <source>
        <dbReference type="ARBA" id="ARBA00004613"/>
    </source>
</evidence>
<feature type="signal peptide" evidence="4">
    <location>
        <begin position="1"/>
        <end position="22"/>
    </location>
</feature>
<organism evidence="5">
    <name type="scientific">Chouioia cunea</name>
    <dbReference type="NCBI Taxonomy" id="1570515"/>
    <lineage>
        <taxon>Eukaryota</taxon>
        <taxon>Metazoa</taxon>
        <taxon>Ecdysozoa</taxon>
        <taxon>Arthropoda</taxon>
        <taxon>Hexapoda</taxon>
        <taxon>Insecta</taxon>
        <taxon>Pterygota</taxon>
        <taxon>Neoptera</taxon>
        <taxon>Endopterygota</taxon>
        <taxon>Hymenoptera</taxon>
        <taxon>Apocrita</taxon>
        <taxon>Proctotrupomorpha</taxon>
        <taxon>Chalcidoidea</taxon>
        <taxon>Eulophidae</taxon>
        <taxon>Tetrastichinae</taxon>
        <taxon>Chouioia</taxon>
    </lineage>
</organism>
<proteinExistence type="evidence at transcript level"/>